<evidence type="ECO:0008006" key="3">
    <source>
        <dbReference type="Google" id="ProtNLM"/>
    </source>
</evidence>
<name>A0ABQ1VPG3_9BACL</name>
<reference evidence="2" key="1">
    <citation type="journal article" date="2019" name="Int. J. Syst. Evol. Microbiol.">
        <title>The Global Catalogue of Microorganisms (GCM) 10K type strain sequencing project: providing services to taxonomists for standard genome sequencing and annotation.</title>
        <authorList>
            <consortium name="The Broad Institute Genomics Platform"/>
            <consortium name="The Broad Institute Genome Sequencing Center for Infectious Disease"/>
            <person name="Wu L."/>
            <person name="Ma J."/>
        </authorList>
    </citation>
    <scope>NUCLEOTIDE SEQUENCE [LARGE SCALE GENOMIC DNA]</scope>
    <source>
        <strain evidence="2">CGMCC 1.15420</strain>
    </source>
</reference>
<comment type="caution">
    <text evidence="1">The sequence shown here is derived from an EMBL/GenBank/DDBJ whole genome shotgun (WGS) entry which is preliminary data.</text>
</comment>
<dbReference type="Proteomes" id="UP000608420">
    <property type="component" value="Unassembled WGS sequence"/>
</dbReference>
<dbReference type="EMBL" id="BMIW01000003">
    <property type="protein sequence ID" value="GGF86808.1"/>
    <property type="molecule type" value="Genomic_DNA"/>
</dbReference>
<dbReference type="RefSeq" id="WP_120462539.1">
    <property type="nucleotide sequence ID" value="NZ_BMIW01000003.1"/>
</dbReference>
<accession>A0ABQ1VPG3</accession>
<organism evidence="1 2">
    <name type="scientific">Paenibacillus aceti</name>
    <dbReference type="NCBI Taxonomy" id="1820010"/>
    <lineage>
        <taxon>Bacteria</taxon>
        <taxon>Bacillati</taxon>
        <taxon>Bacillota</taxon>
        <taxon>Bacilli</taxon>
        <taxon>Bacillales</taxon>
        <taxon>Paenibacillaceae</taxon>
        <taxon>Paenibacillus</taxon>
    </lineage>
</organism>
<gene>
    <name evidence="1" type="ORF">GCM10010913_05380</name>
</gene>
<keyword evidence="2" id="KW-1185">Reference proteome</keyword>
<protein>
    <recommendedName>
        <fullName evidence="3">Phage protein</fullName>
    </recommendedName>
</protein>
<sequence>MKITGLNDLEKQLKRITENIKKQVDGEVKFEELFNADFMSANTSFSNITEFFDNSPFQIKTQEDFESIDESKLDEYVLEYTKFKSWTEMKQAAGAIYVKKKLNQ</sequence>
<proteinExistence type="predicted"/>
<evidence type="ECO:0000313" key="2">
    <source>
        <dbReference type="Proteomes" id="UP000608420"/>
    </source>
</evidence>
<evidence type="ECO:0000313" key="1">
    <source>
        <dbReference type="EMBL" id="GGF86808.1"/>
    </source>
</evidence>